<feature type="region of interest" description="Disordered" evidence="10">
    <location>
        <begin position="30"/>
        <end position="54"/>
    </location>
</feature>
<evidence type="ECO:0000256" key="3">
    <source>
        <dbReference type="ARBA" id="ARBA00022547"/>
    </source>
</evidence>
<keyword evidence="7 9" id="KW-0496">Mitochondrion</keyword>
<keyword evidence="3 9" id="KW-0138">CF(0)</keyword>
<keyword evidence="4 9" id="KW-0375">Hydrogen ion transport</keyword>
<evidence type="ECO:0000256" key="9">
    <source>
        <dbReference type="RuleBase" id="RU368017"/>
    </source>
</evidence>
<comment type="similarity">
    <text evidence="1 9">Belongs to the eukaryotic ATPase B chain family.</text>
</comment>
<feature type="compositionally biased region" description="Polar residues" evidence="10">
    <location>
        <begin position="41"/>
        <end position="52"/>
    </location>
</feature>
<dbReference type="EMBL" id="CAVLGL010000082">
    <property type="protein sequence ID" value="CAK1588605.1"/>
    <property type="molecule type" value="Genomic_DNA"/>
</dbReference>
<name>A0AAV1KZS0_9NEOP</name>
<dbReference type="AlphaFoldDB" id="A0AAV1KZS0"/>
<dbReference type="PANTHER" id="PTHR12733:SF3">
    <property type="entry name" value="ATP SYNTHASE F(0) COMPLEX SUBUNIT B1, MITOCHONDRIAL"/>
    <property type="match status" value="1"/>
</dbReference>
<evidence type="ECO:0000256" key="1">
    <source>
        <dbReference type="ARBA" id="ARBA00007479"/>
    </source>
</evidence>
<keyword evidence="8 9" id="KW-0472">Membrane</keyword>
<gene>
    <name evidence="11" type="ORF">PARMNEM_LOCUS9223</name>
</gene>
<dbReference type="SUPFAM" id="SSF161060">
    <property type="entry name" value="ATP synthase B chain-like"/>
    <property type="match status" value="1"/>
</dbReference>
<evidence type="ECO:0000256" key="2">
    <source>
        <dbReference type="ARBA" id="ARBA00022448"/>
    </source>
</evidence>
<organism evidence="11 12">
    <name type="scientific">Parnassius mnemosyne</name>
    <name type="common">clouded apollo</name>
    <dbReference type="NCBI Taxonomy" id="213953"/>
    <lineage>
        <taxon>Eukaryota</taxon>
        <taxon>Metazoa</taxon>
        <taxon>Ecdysozoa</taxon>
        <taxon>Arthropoda</taxon>
        <taxon>Hexapoda</taxon>
        <taxon>Insecta</taxon>
        <taxon>Pterygota</taxon>
        <taxon>Neoptera</taxon>
        <taxon>Endopterygota</taxon>
        <taxon>Lepidoptera</taxon>
        <taxon>Glossata</taxon>
        <taxon>Ditrysia</taxon>
        <taxon>Papilionoidea</taxon>
        <taxon>Papilionidae</taxon>
        <taxon>Parnassiinae</taxon>
        <taxon>Parnassini</taxon>
        <taxon>Parnassius</taxon>
        <taxon>Driopa</taxon>
    </lineage>
</organism>
<keyword evidence="6 9" id="KW-0406">Ion transport</keyword>
<reference evidence="11 12" key="1">
    <citation type="submission" date="2023-11" db="EMBL/GenBank/DDBJ databases">
        <authorList>
            <person name="Hedman E."/>
            <person name="Englund M."/>
            <person name="Stromberg M."/>
            <person name="Nyberg Akerstrom W."/>
            <person name="Nylinder S."/>
            <person name="Jareborg N."/>
            <person name="Kallberg Y."/>
            <person name="Kronander E."/>
        </authorList>
    </citation>
    <scope>NUCLEOTIDE SEQUENCE [LARGE SCALE GENOMIC DNA]</scope>
</reference>
<dbReference type="GO" id="GO:0046933">
    <property type="term" value="F:proton-transporting ATP synthase activity, rotational mechanism"/>
    <property type="evidence" value="ECO:0007669"/>
    <property type="project" value="TreeGrafter"/>
</dbReference>
<keyword evidence="5 9" id="KW-0999">Mitochondrion inner membrane</keyword>
<evidence type="ECO:0000313" key="12">
    <source>
        <dbReference type="Proteomes" id="UP001314205"/>
    </source>
</evidence>
<evidence type="ECO:0000256" key="8">
    <source>
        <dbReference type="ARBA" id="ARBA00023136"/>
    </source>
</evidence>
<proteinExistence type="inferred from homology"/>
<comment type="subcellular location">
    <subcellularLocation>
        <location evidence="9">Mitochondrion</location>
    </subcellularLocation>
    <subcellularLocation>
        <location evidence="9">Mitochondrion inner membrane</location>
    </subcellularLocation>
</comment>
<dbReference type="GO" id="GO:0045259">
    <property type="term" value="C:proton-transporting ATP synthase complex"/>
    <property type="evidence" value="ECO:0007669"/>
    <property type="project" value="UniProtKB-KW"/>
</dbReference>
<dbReference type="Pfam" id="PF05405">
    <property type="entry name" value="Mt_ATP-synt_B"/>
    <property type="match status" value="1"/>
</dbReference>
<protein>
    <recommendedName>
        <fullName evidence="9">ATP synthase subunit b</fullName>
    </recommendedName>
</protein>
<dbReference type="Gene3D" id="1.20.5.2210">
    <property type="match status" value="1"/>
</dbReference>
<evidence type="ECO:0000256" key="7">
    <source>
        <dbReference type="ARBA" id="ARBA00023128"/>
    </source>
</evidence>
<comment type="caution">
    <text evidence="11">The sequence shown here is derived from an EMBL/GenBank/DDBJ whole genome shotgun (WGS) entry which is preliminary data.</text>
</comment>
<comment type="function">
    <text evidence="9">Subunit b, of the mitochondrial membrane ATP synthase complex (F(1)F(0) ATP synthase or Complex V) that produces ATP from ADP in the presence of a proton gradient across the membrane which is generated by electron transport complexes of the respiratory chain. ATP synthase complex consist of a soluble F(1) head domain - the catalytic core - and a membrane F(1) domain - the membrane proton channel. These two domains are linked by a central stalk rotating inside the F(1) region and a stationary peripheral stalk. During catalysis, ATP synthesis in the catalytic domain of F(1) is coupled via a rotary mechanism of the central stalk subunits to proton translocation. In vivo, can only synthesize ATP although its ATP hydrolase activity can be activated artificially in vitro. Part of the complex F(0) domain. Part of the complex F(0) domain and the peripheric stalk, which acts as a stator to hold the catalytic alpha(3)beta(3) subcomplex and subunit a/ATP6 static relative to the rotary elements.</text>
</comment>
<dbReference type="PANTHER" id="PTHR12733">
    <property type="entry name" value="MITOCHONDRIAL ATP SYNTHASE B CHAIN"/>
    <property type="match status" value="1"/>
</dbReference>
<keyword evidence="12" id="KW-1185">Reference proteome</keyword>
<dbReference type="Proteomes" id="UP001314205">
    <property type="component" value="Unassembled WGS sequence"/>
</dbReference>
<evidence type="ECO:0000256" key="5">
    <source>
        <dbReference type="ARBA" id="ARBA00022792"/>
    </source>
</evidence>
<evidence type="ECO:0000256" key="4">
    <source>
        <dbReference type="ARBA" id="ARBA00022781"/>
    </source>
</evidence>
<dbReference type="InterPro" id="IPR008688">
    <property type="entry name" value="ATP_synth_Bsub_B/MI25"/>
</dbReference>
<accession>A0AAV1KZS0</accession>
<evidence type="ECO:0000256" key="10">
    <source>
        <dbReference type="SAM" id="MobiDB-lite"/>
    </source>
</evidence>
<keyword evidence="2 9" id="KW-0813">Transport</keyword>
<comment type="subunit">
    <text evidence="9">F-type ATPases have 2 components, CF(1) - the catalytic core - and CF(0) - the membrane proton channel. CF(1) and CF(0) have multiple subunits.</text>
</comment>
<evidence type="ECO:0000313" key="11">
    <source>
        <dbReference type="EMBL" id="CAK1588605.1"/>
    </source>
</evidence>
<sequence length="260" mass="30132">MLIQSMIRLNNRLHYLNPKVFCTVHTETCPENKKKSMPCGSRTSNNEPSSKGQLKRAIKSGKVRLGFIPEEYFVFFYPKTGVTGPYLFGIMLGNYMLSKEIYVMEHDYYIGLSIFVMTYYGTTKLGPVLAASLDKDVDAVEESFKSRRKEEEAHFENIIKEAKDAQFRAKGQNLLIEAKKENVAMQLEAVYRERLMHVYKSLKGRLDYHAKRHRIETNIHQKWMITWILENVKKSITPEIERQALDQAIVSLASLAERAR</sequence>
<evidence type="ECO:0000256" key="6">
    <source>
        <dbReference type="ARBA" id="ARBA00023065"/>
    </source>
</evidence>
<dbReference type="GO" id="GO:0005743">
    <property type="term" value="C:mitochondrial inner membrane"/>
    <property type="evidence" value="ECO:0007669"/>
    <property type="project" value="UniProtKB-SubCell"/>
</dbReference>
<dbReference type="InterPro" id="IPR013837">
    <property type="entry name" value="ATP_synth_F0_suB"/>
</dbReference>